<comment type="subunit">
    <text evidence="5">Monomer.</text>
</comment>
<gene>
    <name evidence="14" type="ORF">EZS27_022548</name>
</gene>
<dbReference type="NCBIfam" id="NF012229">
    <property type="entry name" value="bla_class_B_core"/>
    <property type="match status" value="1"/>
</dbReference>
<evidence type="ECO:0000256" key="7">
    <source>
        <dbReference type="ARBA" id="ARBA00022723"/>
    </source>
</evidence>
<evidence type="ECO:0000256" key="12">
    <source>
        <dbReference type="ARBA" id="ARBA00023251"/>
    </source>
</evidence>
<reference evidence="14" key="1">
    <citation type="submission" date="2019-03" db="EMBL/GenBank/DDBJ databases">
        <title>Single cell metagenomics reveals metabolic interactions within the superorganism composed of flagellate Streblomastix strix and complex community of Bacteroidetes bacteria on its surface.</title>
        <authorList>
            <person name="Treitli S.C."/>
            <person name="Kolisko M."/>
            <person name="Husnik F."/>
            <person name="Keeling P."/>
            <person name="Hampl V."/>
        </authorList>
    </citation>
    <scope>NUCLEOTIDE SEQUENCE</scope>
    <source>
        <strain evidence="14">STM</strain>
    </source>
</reference>
<keyword evidence="7" id="KW-0479">Metal-binding</keyword>
<evidence type="ECO:0000256" key="11">
    <source>
        <dbReference type="ARBA" id="ARBA00022833"/>
    </source>
</evidence>
<dbReference type="SUPFAM" id="SSF56281">
    <property type="entry name" value="Metallo-hydrolase/oxidoreductase"/>
    <property type="match status" value="1"/>
</dbReference>
<dbReference type="EC" id="3.5.2.6" evidence="6"/>
<dbReference type="NCBIfam" id="NF033088">
    <property type="entry name" value="bla_subclass_B1"/>
    <property type="match status" value="1"/>
</dbReference>
<keyword evidence="9" id="KW-0574">Periplasm</keyword>
<comment type="caution">
    <text evidence="14">The sequence shown here is derived from an EMBL/GenBank/DDBJ whole genome shotgun (WGS) entry which is preliminary data.</text>
</comment>
<evidence type="ECO:0000256" key="3">
    <source>
        <dbReference type="ARBA" id="ARBA00004418"/>
    </source>
</evidence>
<keyword evidence="12" id="KW-0046">Antibiotic resistance</keyword>
<dbReference type="EMBL" id="SNRY01001797">
    <property type="protein sequence ID" value="KAA6328571.1"/>
    <property type="molecule type" value="Genomic_DNA"/>
</dbReference>
<feature type="domain" description="Metallo-beta-lactamase" evidence="13">
    <location>
        <begin position="58"/>
        <end position="228"/>
    </location>
</feature>
<dbReference type="PANTHER" id="PTHR42951">
    <property type="entry name" value="METALLO-BETA-LACTAMASE DOMAIN-CONTAINING"/>
    <property type="match status" value="1"/>
</dbReference>
<evidence type="ECO:0000259" key="13">
    <source>
        <dbReference type="SMART" id="SM00849"/>
    </source>
</evidence>
<evidence type="ECO:0000256" key="5">
    <source>
        <dbReference type="ARBA" id="ARBA00011245"/>
    </source>
</evidence>
<organism evidence="14">
    <name type="scientific">termite gut metagenome</name>
    <dbReference type="NCBI Taxonomy" id="433724"/>
    <lineage>
        <taxon>unclassified sequences</taxon>
        <taxon>metagenomes</taxon>
        <taxon>organismal metagenomes</taxon>
    </lineage>
</organism>
<evidence type="ECO:0000313" key="14">
    <source>
        <dbReference type="EMBL" id="KAA6328571.1"/>
    </source>
</evidence>
<keyword evidence="10 14" id="KW-0378">Hydrolase</keyword>
<dbReference type="AlphaFoldDB" id="A0A5J4R655"/>
<proteinExistence type="inferred from homology"/>
<comment type="similarity">
    <text evidence="4">Belongs to the metallo-beta-lactamase superfamily. Class-B beta-lactamase family.</text>
</comment>
<evidence type="ECO:0000256" key="2">
    <source>
        <dbReference type="ARBA" id="ARBA00001947"/>
    </source>
</evidence>
<protein>
    <recommendedName>
        <fullName evidence="6">beta-lactamase</fullName>
        <ecNumber evidence="6">3.5.2.6</ecNumber>
    </recommendedName>
</protein>
<dbReference type="GO" id="GO:0008800">
    <property type="term" value="F:beta-lactamase activity"/>
    <property type="evidence" value="ECO:0007669"/>
    <property type="project" value="UniProtKB-EC"/>
</dbReference>
<name>A0A5J4R655_9ZZZZ</name>
<evidence type="ECO:0000256" key="1">
    <source>
        <dbReference type="ARBA" id="ARBA00001526"/>
    </source>
</evidence>
<dbReference type="CDD" id="cd16302">
    <property type="entry name" value="CcrA-like_MBL-B1"/>
    <property type="match status" value="1"/>
</dbReference>
<dbReference type="InterPro" id="IPR036866">
    <property type="entry name" value="RibonucZ/Hydroxyglut_hydro"/>
</dbReference>
<dbReference type="InterPro" id="IPR058199">
    <property type="entry name" value="BlaB//VIM/IMP-1"/>
</dbReference>
<evidence type="ECO:0000256" key="9">
    <source>
        <dbReference type="ARBA" id="ARBA00022764"/>
    </source>
</evidence>
<keyword evidence="8" id="KW-0732">Signal</keyword>
<evidence type="ECO:0000256" key="10">
    <source>
        <dbReference type="ARBA" id="ARBA00022801"/>
    </source>
</evidence>
<accession>A0A5J4R655</accession>
<dbReference type="InterPro" id="IPR050855">
    <property type="entry name" value="NDM-1-like"/>
</dbReference>
<dbReference type="SMART" id="SM00849">
    <property type="entry name" value="Lactamase_B"/>
    <property type="match status" value="1"/>
</dbReference>
<keyword evidence="11" id="KW-0862">Zinc</keyword>
<dbReference type="InterPro" id="IPR001279">
    <property type="entry name" value="Metallo-B-lactamas"/>
</dbReference>
<comment type="subcellular location">
    <subcellularLocation>
        <location evidence="3">Periplasm</location>
    </subcellularLocation>
</comment>
<sequence length="248" mass="27488">MKISILLFLFPVLMQFSVWAQSDYQQIRISNDIELIKLSEKAYVHVSVSEMKGFGKVSSNGLVLVNDGEAFLFDTPVTNAQTETLVTWLADSLKASVSTFIPNHWHEDCLGGLQYLHSTGIKSYANQLTIELAIKHNEPVPQHGFVDSLRLDLNGLETICYFLGGGHSADNIVVWIPSEKTLFGGCMVKDIHAEGLGNLSDAKVEEWPETIQKVIEKFPDTKIVIPGHGKIGGKELLEHTKALLQSKK</sequence>
<comment type="catalytic activity">
    <reaction evidence="1">
        <text>a beta-lactam + H2O = a substituted beta-amino acid</text>
        <dbReference type="Rhea" id="RHEA:20401"/>
        <dbReference type="ChEBI" id="CHEBI:15377"/>
        <dbReference type="ChEBI" id="CHEBI:35627"/>
        <dbReference type="ChEBI" id="CHEBI:140347"/>
        <dbReference type="EC" id="3.5.2.6"/>
    </reaction>
</comment>
<comment type="cofactor">
    <cofactor evidence="2">
        <name>Zn(2+)</name>
        <dbReference type="ChEBI" id="CHEBI:29105"/>
    </cofactor>
</comment>
<evidence type="ECO:0000256" key="8">
    <source>
        <dbReference type="ARBA" id="ARBA00022729"/>
    </source>
</evidence>
<dbReference type="PANTHER" id="PTHR42951:SF4">
    <property type="entry name" value="ACYL-COENZYME A THIOESTERASE MBLAC2"/>
    <property type="match status" value="1"/>
</dbReference>
<evidence type="ECO:0000256" key="6">
    <source>
        <dbReference type="ARBA" id="ARBA00012865"/>
    </source>
</evidence>
<dbReference type="Gene3D" id="3.60.15.10">
    <property type="entry name" value="Ribonuclease Z/Hydroxyacylglutathione hydrolase-like"/>
    <property type="match status" value="1"/>
</dbReference>
<evidence type="ECO:0000256" key="4">
    <source>
        <dbReference type="ARBA" id="ARBA00005250"/>
    </source>
</evidence>